<sequence>MALQDVIAQDQIDVQSAQATLDVANAKLSADQALLDAAAPHLSVLAELEIEVTKLSGELQSGFSILIAKARSLF</sequence>
<dbReference type="Proteomes" id="UP000571084">
    <property type="component" value="Unassembled WGS sequence"/>
</dbReference>
<organism evidence="1 2">
    <name type="scientific">Glaciimonas immobilis</name>
    <dbReference type="NCBI Taxonomy" id="728004"/>
    <lineage>
        <taxon>Bacteria</taxon>
        <taxon>Pseudomonadati</taxon>
        <taxon>Pseudomonadota</taxon>
        <taxon>Betaproteobacteria</taxon>
        <taxon>Burkholderiales</taxon>
        <taxon>Oxalobacteraceae</taxon>
        <taxon>Glaciimonas</taxon>
    </lineage>
</organism>
<dbReference type="EMBL" id="JACHHQ010000005">
    <property type="protein sequence ID" value="MBB5200776.1"/>
    <property type="molecule type" value="Genomic_DNA"/>
</dbReference>
<dbReference type="RefSeq" id="WP_168055767.1">
    <property type="nucleotide sequence ID" value="NZ_JAAOZT010000007.1"/>
</dbReference>
<gene>
    <name evidence="1" type="ORF">HNR39_002618</name>
</gene>
<protein>
    <submittedName>
        <fullName evidence="1">Uncharacterized protein</fullName>
    </submittedName>
</protein>
<evidence type="ECO:0000313" key="1">
    <source>
        <dbReference type="EMBL" id="MBB5200776.1"/>
    </source>
</evidence>
<evidence type="ECO:0000313" key="2">
    <source>
        <dbReference type="Proteomes" id="UP000571084"/>
    </source>
</evidence>
<comment type="caution">
    <text evidence="1">The sequence shown here is derived from an EMBL/GenBank/DDBJ whole genome shotgun (WGS) entry which is preliminary data.</text>
</comment>
<accession>A0A840RV64</accession>
<keyword evidence="2" id="KW-1185">Reference proteome</keyword>
<reference evidence="1 2" key="1">
    <citation type="submission" date="2020-08" db="EMBL/GenBank/DDBJ databases">
        <title>Genomic Encyclopedia of Type Strains, Phase IV (KMG-IV): sequencing the most valuable type-strain genomes for metagenomic binning, comparative biology and taxonomic classification.</title>
        <authorList>
            <person name="Goeker M."/>
        </authorList>
    </citation>
    <scope>NUCLEOTIDE SEQUENCE [LARGE SCALE GENOMIC DNA]</scope>
    <source>
        <strain evidence="1 2">DSM 23240</strain>
    </source>
</reference>
<name>A0A840RV64_9BURK</name>
<proteinExistence type="predicted"/>
<dbReference type="AlphaFoldDB" id="A0A840RV64"/>